<evidence type="ECO:0000256" key="3">
    <source>
        <dbReference type="PIRSR" id="PIRSR607837-1"/>
    </source>
</evidence>
<feature type="binding site" evidence="3">
    <location>
        <position position="54"/>
    </location>
    <ligand>
        <name>a divalent metal cation</name>
        <dbReference type="ChEBI" id="CHEBI:60240"/>
    </ligand>
</feature>
<evidence type="ECO:0000256" key="1">
    <source>
        <dbReference type="ARBA" id="ARBA00008635"/>
    </source>
</evidence>
<keyword evidence="6" id="KW-1185">Reference proteome</keyword>
<dbReference type="EMBL" id="MUHB01000007">
    <property type="protein sequence ID" value="OXB06174.1"/>
    <property type="molecule type" value="Genomic_DNA"/>
</dbReference>
<accession>A0AB36P3M8</accession>
<dbReference type="RefSeq" id="WP_073397099.1">
    <property type="nucleotide sequence ID" value="NZ_FRBX01000005.1"/>
</dbReference>
<dbReference type="EMBL" id="FRBX01000005">
    <property type="protein sequence ID" value="SHM97084.1"/>
    <property type="molecule type" value="Genomic_DNA"/>
</dbReference>
<dbReference type="AlphaFoldDB" id="A0AB36P3M8"/>
<dbReference type="Gene3D" id="1.20.120.450">
    <property type="entry name" value="dinb family like domain"/>
    <property type="match status" value="1"/>
</dbReference>
<comment type="caution">
    <text evidence="4">The sequence shown here is derived from an EMBL/GenBank/DDBJ whole genome shotgun (WGS) entry which is preliminary data.</text>
</comment>
<dbReference type="Proteomes" id="UP000198431">
    <property type="component" value="Unassembled WGS sequence"/>
</dbReference>
<reference evidence="5 6" key="2">
    <citation type="submission" date="2016-11" db="EMBL/GenBank/DDBJ databases">
        <authorList>
            <person name="Varghese N."/>
            <person name="Submissions S."/>
        </authorList>
    </citation>
    <scope>NUCLEOTIDE SEQUENCE [LARGE SCALE GENOMIC DNA]</scope>
    <source>
        <strain evidence="5 6">DSM 6368</strain>
    </source>
</reference>
<dbReference type="PANTHER" id="PTHR37302:SF3">
    <property type="entry name" value="DAMAGE-INDUCIBLE PROTEIN DINB"/>
    <property type="match status" value="1"/>
</dbReference>
<gene>
    <name evidence="4" type="ORF">B0A72_09270</name>
    <name evidence="5" type="ORF">SAMN05444387_3630</name>
</gene>
<reference evidence="4 7" key="1">
    <citation type="submission" date="2016-11" db="EMBL/GenBank/DDBJ databases">
        <title>Whole genomes of Flavobacteriaceae.</title>
        <authorList>
            <person name="Stine C."/>
            <person name="Li C."/>
            <person name="Tadesse D."/>
        </authorList>
    </citation>
    <scope>NUCLEOTIDE SEQUENCE [LARGE SCALE GENOMIC DNA]</scope>
    <source>
        <strain evidence="4 7">ATCC 19366</strain>
    </source>
</reference>
<proteinExistence type="inferred from homology"/>
<evidence type="ECO:0000313" key="5">
    <source>
        <dbReference type="EMBL" id="SHM97084.1"/>
    </source>
</evidence>
<dbReference type="InterPro" id="IPR007837">
    <property type="entry name" value="DinB"/>
</dbReference>
<evidence type="ECO:0000313" key="4">
    <source>
        <dbReference type="EMBL" id="OXB06174.1"/>
    </source>
</evidence>
<evidence type="ECO:0000313" key="6">
    <source>
        <dbReference type="Proteomes" id="UP000184216"/>
    </source>
</evidence>
<dbReference type="SUPFAM" id="SSF109854">
    <property type="entry name" value="DinB/YfiT-like putative metalloenzymes"/>
    <property type="match status" value="1"/>
</dbReference>
<dbReference type="PANTHER" id="PTHR37302">
    <property type="entry name" value="SLR1116 PROTEIN"/>
    <property type="match status" value="1"/>
</dbReference>
<name>A0AB36P3M8_9FLAO</name>
<organism evidence="4 7">
    <name type="scientific">Flavobacterium pectinovorum</name>
    <dbReference type="NCBI Taxonomy" id="29533"/>
    <lineage>
        <taxon>Bacteria</taxon>
        <taxon>Pseudomonadati</taxon>
        <taxon>Bacteroidota</taxon>
        <taxon>Flavobacteriia</taxon>
        <taxon>Flavobacteriales</taxon>
        <taxon>Flavobacteriaceae</taxon>
        <taxon>Flavobacterium</taxon>
    </lineage>
</organism>
<dbReference type="Pfam" id="PF05163">
    <property type="entry name" value="DinB"/>
    <property type="match status" value="1"/>
</dbReference>
<dbReference type="GO" id="GO:0046872">
    <property type="term" value="F:metal ion binding"/>
    <property type="evidence" value="ECO:0007669"/>
    <property type="project" value="UniProtKB-KW"/>
</dbReference>
<evidence type="ECO:0000256" key="2">
    <source>
        <dbReference type="ARBA" id="ARBA00022723"/>
    </source>
</evidence>
<feature type="binding site" evidence="3">
    <location>
        <position position="138"/>
    </location>
    <ligand>
        <name>a divalent metal cation</name>
        <dbReference type="ChEBI" id="CHEBI:60240"/>
    </ligand>
</feature>
<protein>
    <submittedName>
        <fullName evidence="4 5">Damage-inducible protein DinB</fullName>
    </submittedName>
</protein>
<keyword evidence="2 3" id="KW-0479">Metal-binding</keyword>
<feature type="binding site" evidence="3">
    <location>
        <position position="134"/>
    </location>
    <ligand>
        <name>a divalent metal cation</name>
        <dbReference type="ChEBI" id="CHEBI:60240"/>
    </ligand>
</feature>
<dbReference type="InterPro" id="IPR034660">
    <property type="entry name" value="DinB/YfiT-like"/>
</dbReference>
<evidence type="ECO:0000313" key="7">
    <source>
        <dbReference type="Proteomes" id="UP000198431"/>
    </source>
</evidence>
<sequence>MSEQYSTYVKEQYEYVKGSRNVLFEYCKTISPEDFINQNTSFGRGGSMRNLLVHIANTYEYWIANLALKKNLKYAEYEDNLTIQDVILLFDSVDLFMEEFILEMDLSDREIVYKIQGNKNSASPLKFFSHVITHEYHHKGQILSLSRHLGYIPVDTDIMR</sequence>
<comment type="similarity">
    <text evidence="1">Belongs to the DinB family.</text>
</comment>
<dbReference type="Proteomes" id="UP000184216">
    <property type="component" value="Unassembled WGS sequence"/>
</dbReference>